<dbReference type="PROSITE" id="PS00041">
    <property type="entry name" value="HTH_ARAC_FAMILY_1"/>
    <property type="match status" value="1"/>
</dbReference>
<dbReference type="SMART" id="SM00342">
    <property type="entry name" value="HTH_ARAC"/>
    <property type="match status" value="1"/>
</dbReference>
<keyword evidence="3" id="KW-0238">DNA-binding</keyword>
<keyword evidence="4" id="KW-0804">Transcription</keyword>
<dbReference type="EMBL" id="FQXZ01000036">
    <property type="protein sequence ID" value="SHI27480.1"/>
    <property type="molecule type" value="Genomic_DNA"/>
</dbReference>
<dbReference type="InterPro" id="IPR011051">
    <property type="entry name" value="RmlC_Cupin_sf"/>
</dbReference>
<evidence type="ECO:0000313" key="6">
    <source>
        <dbReference type="EMBL" id="SHI27480.1"/>
    </source>
</evidence>
<gene>
    <name evidence="6" type="primary">ripA_2</name>
    <name evidence="6" type="ORF">VA7868_03202</name>
</gene>
<dbReference type="PANTHER" id="PTHR11019:SF159">
    <property type="entry name" value="TRANSCRIPTIONAL REGULATOR-RELATED"/>
    <property type="match status" value="1"/>
</dbReference>
<dbReference type="OrthoDB" id="5949386at2"/>
<dbReference type="InterPro" id="IPR003313">
    <property type="entry name" value="AraC-bd"/>
</dbReference>
<feature type="domain" description="HTH araC/xylS-type" evidence="5">
    <location>
        <begin position="159"/>
        <end position="256"/>
    </location>
</feature>
<evidence type="ECO:0000256" key="1">
    <source>
        <dbReference type="ARBA" id="ARBA00022491"/>
    </source>
</evidence>
<keyword evidence="1" id="KW-0678">Repressor</keyword>
<evidence type="ECO:0000256" key="3">
    <source>
        <dbReference type="ARBA" id="ARBA00023125"/>
    </source>
</evidence>
<keyword evidence="7" id="KW-1185">Reference proteome</keyword>
<dbReference type="CDD" id="cd06124">
    <property type="entry name" value="cupin_NimR-like_N"/>
    <property type="match status" value="1"/>
</dbReference>
<evidence type="ECO:0000313" key="7">
    <source>
        <dbReference type="Proteomes" id="UP000184608"/>
    </source>
</evidence>
<keyword evidence="2" id="KW-0805">Transcription regulation</keyword>
<dbReference type="RefSeq" id="WP_073604823.1">
    <property type="nucleotide sequence ID" value="NZ_FQXZ01000036.1"/>
</dbReference>
<dbReference type="GO" id="GO:0043565">
    <property type="term" value="F:sequence-specific DNA binding"/>
    <property type="evidence" value="ECO:0007669"/>
    <property type="project" value="InterPro"/>
</dbReference>
<dbReference type="SUPFAM" id="SSF51182">
    <property type="entry name" value="RmlC-like cupins"/>
    <property type="match status" value="1"/>
</dbReference>
<dbReference type="InterPro" id="IPR018060">
    <property type="entry name" value="HTH_AraC"/>
</dbReference>
<dbReference type="Pfam" id="PF02311">
    <property type="entry name" value="AraC_binding"/>
    <property type="match status" value="1"/>
</dbReference>
<dbReference type="InterPro" id="IPR009057">
    <property type="entry name" value="Homeodomain-like_sf"/>
</dbReference>
<dbReference type="InterPro" id="IPR018062">
    <property type="entry name" value="HTH_AraC-typ_CS"/>
</dbReference>
<dbReference type="Proteomes" id="UP000184608">
    <property type="component" value="Unassembled WGS sequence"/>
</dbReference>
<dbReference type="SUPFAM" id="SSF46689">
    <property type="entry name" value="Homeodomain-like"/>
    <property type="match status" value="1"/>
</dbReference>
<reference evidence="6 7" key="1">
    <citation type="submission" date="2016-11" db="EMBL/GenBank/DDBJ databases">
        <authorList>
            <person name="Jaros S."/>
            <person name="Januszkiewicz K."/>
            <person name="Wedrychowicz H."/>
        </authorList>
    </citation>
    <scope>NUCLEOTIDE SEQUENCE [LARGE SCALE GENOMIC DNA]</scope>
    <source>
        <strain evidence="6 7">CECT 7868</strain>
    </source>
</reference>
<dbReference type="Gene3D" id="1.10.10.60">
    <property type="entry name" value="Homeodomain-like"/>
    <property type="match status" value="2"/>
</dbReference>
<dbReference type="Pfam" id="PF12833">
    <property type="entry name" value="HTH_18"/>
    <property type="match status" value="1"/>
</dbReference>
<evidence type="ECO:0000256" key="4">
    <source>
        <dbReference type="ARBA" id="ARBA00023163"/>
    </source>
</evidence>
<accession>A0A1M5ZT97</accession>
<dbReference type="PROSITE" id="PS01124">
    <property type="entry name" value="HTH_ARAC_FAMILY_2"/>
    <property type="match status" value="1"/>
</dbReference>
<dbReference type="STRING" id="1216006.VA7868_03202"/>
<evidence type="ECO:0000256" key="2">
    <source>
        <dbReference type="ARBA" id="ARBA00023015"/>
    </source>
</evidence>
<proteinExistence type="predicted"/>
<dbReference type="PANTHER" id="PTHR11019">
    <property type="entry name" value="HTH-TYPE TRANSCRIPTIONAL REGULATOR NIMR"/>
    <property type="match status" value="1"/>
</dbReference>
<name>A0A1M5ZT97_9VIBR</name>
<dbReference type="AlphaFoldDB" id="A0A1M5ZT97"/>
<organism evidence="6 7">
    <name type="scientific">Vibrio aerogenes CECT 7868</name>
    <dbReference type="NCBI Taxonomy" id="1216006"/>
    <lineage>
        <taxon>Bacteria</taxon>
        <taxon>Pseudomonadati</taxon>
        <taxon>Pseudomonadota</taxon>
        <taxon>Gammaproteobacteria</taxon>
        <taxon>Vibrionales</taxon>
        <taxon>Vibrionaceae</taxon>
        <taxon>Vibrio</taxon>
    </lineage>
</organism>
<dbReference type="FunFam" id="1.10.10.60:FF:000132">
    <property type="entry name" value="AraC family transcriptional regulator"/>
    <property type="match status" value="1"/>
</dbReference>
<evidence type="ECO:0000259" key="5">
    <source>
        <dbReference type="PROSITE" id="PS01124"/>
    </source>
</evidence>
<protein>
    <submittedName>
        <fullName evidence="6">HTH-type transcriptional repressor of iron proteins A</fullName>
    </submittedName>
</protein>
<dbReference type="GO" id="GO:0003700">
    <property type="term" value="F:DNA-binding transcription factor activity"/>
    <property type="evidence" value="ECO:0007669"/>
    <property type="project" value="InterPro"/>
</dbReference>
<sequence>MSEEKLRQAQSDTTEPFILVICDEKPVERSSGLHKHARGQLSGLRKGVFTLGTETGTWIVPAEHAIWMPPGVPHFGYSHGAVESWSCYVSGPACTDLPRQPCLVKITRLLREAVMRASDWQGETLSERELRIAMVILDELCVAPVEPFGLTMPKDPRLIRVARALLRDPGNKQSLQQWADWSGISNRSLSRKFVAETGYTFTAWRQRARLIRALELLAEGRQVTVVAFELGYDSVSAFISVFRQVLGTTPTHYFSHQ</sequence>